<gene>
    <name evidence="2" type="ORF">HK097_000215</name>
</gene>
<dbReference type="EMBL" id="JADGJD010001022">
    <property type="protein sequence ID" value="KAJ3047130.1"/>
    <property type="molecule type" value="Genomic_DNA"/>
</dbReference>
<name>A0AAD5WZN0_9FUNG</name>
<proteinExistence type="predicted"/>
<comment type="caution">
    <text evidence="2">The sequence shown here is derived from an EMBL/GenBank/DDBJ whole genome shotgun (WGS) entry which is preliminary data.</text>
</comment>
<evidence type="ECO:0000313" key="2">
    <source>
        <dbReference type="EMBL" id="KAJ3047130.1"/>
    </source>
</evidence>
<evidence type="ECO:0000256" key="1">
    <source>
        <dbReference type="SAM" id="MobiDB-lite"/>
    </source>
</evidence>
<feature type="region of interest" description="Disordered" evidence="1">
    <location>
        <begin position="81"/>
        <end position="100"/>
    </location>
</feature>
<feature type="compositionally biased region" description="Basic and acidic residues" evidence="1">
    <location>
        <begin position="49"/>
        <end position="69"/>
    </location>
</feature>
<keyword evidence="3" id="KW-1185">Reference proteome</keyword>
<reference evidence="2" key="1">
    <citation type="submission" date="2020-05" db="EMBL/GenBank/DDBJ databases">
        <title>Phylogenomic resolution of chytrid fungi.</title>
        <authorList>
            <person name="Stajich J.E."/>
            <person name="Amses K."/>
            <person name="Simmons R."/>
            <person name="Seto K."/>
            <person name="Myers J."/>
            <person name="Bonds A."/>
            <person name="Quandt C.A."/>
            <person name="Barry K."/>
            <person name="Liu P."/>
            <person name="Grigoriev I."/>
            <person name="Longcore J.E."/>
            <person name="James T.Y."/>
        </authorList>
    </citation>
    <scope>NUCLEOTIDE SEQUENCE</scope>
    <source>
        <strain evidence="2">JEL0318</strain>
    </source>
</reference>
<sequence length="100" mass="11773">MNSNDGNFLNRFRQKQLEEEEQKKRQEELDRKKLFDAAFKRRGKRKQTTTKEEENKKAKTQDEIPADLDEKASAYLKEMRKMKDMHGGKDSGSGVRPLVK</sequence>
<dbReference type="Proteomes" id="UP001212841">
    <property type="component" value="Unassembled WGS sequence"/>
</dbReference>
<feature type="compositionally biased region" description="Basic and acidic residues" evidence="1">
    <location>
        <begin position="15"/>
        <end position="39"/>
    </location>
</feature>
<accession>A0AAD5WZN0</accession>
<feature type="region of interest" description="Disordered" evidence="1">
    <location>
        <begin position="1"/>
        <end position="69"/>
    </location>
</feature>
<dbReference type="AlphaFoldDB" id="A0AAD5WZN0"/>
<organism evidence="2 3">
    <name type="scientific">Rhizophlyctis rosea</name>
    <dbReference type="NCBI Taxonomy" id="64517"/>
    <lineage>
        <taxon>Eukaryota</taxon>
        <taxon>Fungi</taxon>
        <taxon>Fungi incertae sedis</taxon>
        <taxon>Chytridiomycota</taxon>
        <taxon>Chytridiomycota incertae sedis</taxon>
        <taxon>Chytridiomycetes</taxon>
        <taxon>Rhizophlyctidales</taxon>
        <taxon>Rhizophlyctidaceae</taxon>
        <taxon>Rhizophlyctis</taxon>
    </lineage>
</organism>
<protein>
    <submittedName>
        <fullName evidence="2">Uncharacterized protein</fullName>
    </submittedName>
</protein>
<evidence type="ECO:0000313" key="3">
    <source>
        <dbReference type="Proteomes" id="UP001212841"/>
    </source>
</evidence>